<evidence type="ECO:0000259" key="6">
    <source>
        <dbReference type="Pfam" id="PF26168"/>
    </source>
</evidence>
<evidence type="ECO:0000256" key="3">
    <source>
        <dbReference type="RuleBase" id="RU003718"/>
    </source>
</evidence>
<proteinExistence type="inferred from homology"/>
<dbReference type="InterPro" id="IPR002213">
    <property type="entry name" value="UDP_glucos_trans"/>
</dbReference>
<accession>A0A9D4U215</accession>
<dbReference type="Gene3D" id="3.40.50.2000">
    <property type="entry name" value="Glycogen Phosphorylase B"/>
    <property type="match status" value="2"/>
</dbReference>
<dbReference type="SUPFAM" id="SSF53756">
    <property type="entry name" value="UDP-Glycosyltransferase/glycogen phosphorylase"/>
    <property type="match status" value="1"/>
</dbReference>
<dbReference type="Pfam" id="PF26168">
    <property type="entry name" value="Glyco_transf_N"/>
    <property type="match status" value="1"/>
</dbReference>
<evidence type="ECO:0000256" key="1">
    <source>
        <dbReference type="ARBA" id="ARBA00009995"/>
    </source>
</evidence>
<dbReference type="EMBL" id="JABFUD020000024">
    <property type="protein sequence ID" value="KAI5060124.1"/>
    <property type="molecule type" value="Genomic_DNA"/>
</dbReference>
<dbReference type="PANTHER" id="PTHR11926:SF774">
    <property type="entry name" value="UDP-GLYCOSYLTRANSFERASE 85A1-RELATED"/>
    <property type="match status" value="1"/>
</dbReference>
<dbReference type="FunFam" id="3.40.50.2000:FF:000056">
    <property type="entry name" value="Glycosyltransferase"/>
    <property type="match status" value="1"/>
</dbReference>
<feature type="domain" description="Glycosyltransferase N-terminal" evidence="6">
    <location>
        <begin position="56"/>
        <end position="161"/>
    </location>
</feature>
<name>A0A9D4U215_ADICA</name>
<feature type="chain" id="PRO_5038340286" description="Glycosyltransferase" evidence="5">
    <location>
        <begin position="34"/>
        <end position="565"/>
    </location>
</feature>
<evidence type="ECO:0000256" key="2">
    <source>
        <dbReference type="ARBA" id="ARBA00022679"/>
    </source>
</evidence>
<sequence length="565" mass="61239">MNATVLVSLLGGLKRHLVSSSLLKLLLLPSASALESTMPAASPAARNGEKQVPHAVVMPWPGQGHINPLLHLSKRLAALGFCITFVNTDYSHTRVTQSIQRQQQEEGALAADKMKAPNFNITFVALPDGVPAEETRTCDVPQISRGVVRAAAAFEKLLETLVPPPTCIISDTYVAHTQDAANKFSIPRVSFWTQSAACYAVHAAVAKGVVTLPSGALEANEQLIMNKLIKTVPGLPPLCREDMPGFLQCCDGPDFMFDFCVRPFLRADEAACVVFNSFEVLEGEVIDGLRDQEPGCQFHSIGPVLPAEFFSGSKLSLHQPMNRALAYFPEDFNCLKWLDRWDKGSVLYISFGSLTELTGAELEEFALGLEASGVPLLWVMRPDLLEGGGPGALPEGFEERTKERVMIIAWAPQLHVLAHPAVGAFLTHAGWNSILEGVSQGLPMLGFPYFADQMINCRFIGEVWGNGQAFERQGAGQLTRALVEEKARAIMGASAAGDDDDEARMKEQAALLRQRASQLRDAAREAVSSNTDGSSIKGLHCLLQCLQVLENAESNPHSPQPFSIS</sequence>
<dbReference type="PROSITE" id="PS00375">
    <property type="entry name" value="UDPGT"/>
    <property type="match status" value="1"/>
</dbReference>
<comment type="caution">
    <text evidence="7">The sequence shown here is derived from an EMBL/GenBank/DDBJ whole genome shotgun (WGS) entry which is preliminary data.</text>
</comment>
<dbReference type="GO" id="GO:0080044">
    <property type="term" value="F:quercetin 7-O-glucosyltransferase activity"/>
    <property type="evidence" value="ECO:0007669"/>
    <property type="project" value="TreeGrafter"/>
</dbReference>
<dbReference type="OrthoDB" id="5835829at2759"/>
<dbReference type="Pfam" id="PF00201">
    <property type="entry name" value="UDPGT"/>
    <property type="match status" value="1"/>
</dbReference>
<keyword evidence="8" id="KW-1185">Reference proteome</keyword>
<organism evidence="7 8">
    <name type="scientific">Adiantum capillus-veneris</name>
    <name type="common">Maidenhair fern</name>
    <dbReference type="NCBI Taxonomy" id="13818"/>
    <lineage>
        <taxon>Eukaryota</taxon>
        <taxon>Viridiplantae</taxon>
        <taxon>Streptophyta</taxon>
        <taxon>Embryophyta</taxon>
        <taxon>Tracheophyta</taxon>
        <taxon>Polypodiopsida</taxon>
        <taxon>Polypodiidae</taxon>
        <taxon>Polypodiales</taxon>
        <taxon>Pteridineae</taxon>
        <taxon>Pteridaceae</taxon>
        <taxon>Vittarioideae</taxon>
        <taxon>Adiantum</taxon>
    </lineage>
</organism>
<evidence type="ECO:0000256" key="5">
    <source>
        <dbReference type="SAM" id="SignalP"/>
    </source>
</evidence>
<comment type="similarity">
    <text evidence="1 3">Belongs to the UDP-glycosyltransferase family.</text>
</comment>
<evidence type="ECO:0000313" key="7">
    <source>
        <dbReference type="EMBL" id="KAI5060124.1"/>
    </source>
</evidence>
<dbReference type="GO" id="GO:0080043">
    <property type="term" value="F:quercetin 3-O-glucosyltransferase activity"/>
    <property type="evidence" value="ECO:0007669"/>
    <property type="project" value="TreeGrafter"/>
</dbReference>
<dbReference type="Proteomes" id="UP000886520">
    <property type="component" value="Chromosome 24"/>
</dbReference>
<dbReference type="PANTHER" id="PTHR11926">
    <property type="entry name" value="GLUCOSYL/GLUCURONOSYL TRANSFERASES"/>
    <property type="match status" value="1"/>
</dbReference>
<keyword evidence="3" id="KW-0328">Glycosyltransferase</keyword>
<gene>
    <name evidence="7" type="ORF">GOP47_0024544</name>
</gene>
<feature type="signal peptide" evidence="5">
    <location>
        <begin position="1"/>
        <end position="33"/>
    </location>
</feature>
<keyword evidence="5" id="KW-0732">Signal</keyword>
<evidence type="ECO:0000256" key="4">
    <source>
        <dbReference type="RuleBase" id="RU362057"/>
    </source>
</evidence>
<dbReference type="AlphaFoldDB" id="A0A9D4U215"/>
<evidence type="ECO:0000313" key="8">
    <source>
        <dbReference type="Proteomes" id="UP000886520"/>
    </source>
</evidence>
<dbReference type="EC" id="2.4.1.-" evidence="4"/>
<reference evidence="7" key="1">
    <citation type="submission" date="2021-01" db="EMBL/GenBank/DDBJ databases">
        <title>Adiantum capillus-veneris genome.</title>
        <authorList>
            <person name="Fang Y."/>
            <person name="Liao Q."/>
        </authorList>
    </citation>
    <scope>NUCLEOTIDE SEQUENCE</scope>
    <source>
        <strain evidence="7">H3</strain>
        <tissue evidence="7">Leaf</tissue>
    </source>
</reference>
<keyword evidence="2 3" id="KW-0808">Transferase</keyword>
<dbReference type="CDD" id="cd03784">
    <property type="entry name" value="GT1_Gtf-like"/>
    <property type="match status" value="1"/>
</dbReference>
<dbReference type="InterPro" id="IPR058980">
    <property type="entry name" value="Glyco_transf_N"/>
</dbReference>
<dbReference type="InterPro" id="IPR035595">
    <property type="entry name" value="UDP_glycos_trans_CS"/>
</dbReference>
<protein>
    <recommendedName>
        <fullName evidence="4">Glycosyltransferase</fullName>
        <ecNumber evidence="4">2.4.1.-</ecNumber>
    </recommendedName>
</protein>